<comment type="caution">
    <text evidence="2">The sequence shown here is derived from an EMBL/GenBank/DDBJ whole genome shotgun (WGS) entry which is preliminary data.</text>
</comment>
<dbReference type="EMBL" id="BKAQ01000003">
    <property type="protein sequence ID" value="GEP81306.1"/>
    <property type="molecule type" value="Genomic_DNA"/>
</dbReference>
<accession>A0ABQ0XIL9</accession>
<organism evidence="2 3">
    <name type="scientific">Staphylococcus kloosii</name>
    <dbReference type="NCBI Taxonomy" id="29384"/>
    <lineage>
        <taxon>Bacteria</taxon>
        <taxon>Bacillati</taxon>
        <taxon>Bacillota</taxon>
        <taxon>Bacilli</taxon>
        <taxon>Bacillales</taxon>
        <taxon>Staphylococcaceae</taxon>
        <taxon>Staphylococcus</taxon>
    </lineage>
</organism>
<keyword evidence="3" id="KW-1185">Reference proteome</keyword>
<evidence type="ECO:0000313" key="2">
    <source>
        <dbReference type="EMBL" id="GEP81306.1"/>
    </source>
</evidence>
<feature type="domain" description="Transposase IS30-like HTH" evidence="1">
    <location>
        <begin position="2"/>
        <end position="44"/>
    </location>
</feature>
<dbReference type="Gene3D" id="1.10.10.60">
    <property type="entry name" value="Homeodomain-like"/>
    <property type="match status" value="1"/>
</dbReference>
<dbReference type="GeneID" id="69906327"/>
<dbReference type="InterPro" id="IPR025246">
    <property type="entry name" value="IS30-like_HTH"/>
</dbReference>
<evidence type="ECO:0000313" key="3">
    <source>
        <dbReference type="Proteomes" id="UP000321040"/>
    </source>
</evidence>
<reference evidence="2 3" key="1">
    <citation type="submission" date="2019-07" db="EMBL/GenBank/DDBJ databases">
        <title>Whole genome shotgun sequence of Staphylococcus kloosii NBRC 109624.</title>
        <authorList>
            <person name="Hosoyama A."/>
            <person name="Uohara A."/>
            <person name="Ohji S."/>
            <person name="Ichikawa N."/>
        </authorList>
    </citation>
    <scope>NUCLEOTIDE SEQUENCE [LARGE SCALE GENOMIC DNA]</scope>
    <source>
        <strain evidence="2 3">NBRC 109624</strain>
    </source>
</reference>
<gene>
    <name evidence="2" type="ORF">SKL01_04840</name>
</gene>
<evidence type="ECO:0000259" key="1">
    <source>
        <dbReference type="Pfam" id="PF13936"/>
    </source>
</evidence>
<proteinExistence type="predicted"/>
<dbReference type="Proteomes" id="UP000321040">
    <property type="component" value="Unassembled WGS sequence"/>
</dbReference>
<protein>
    <recommendedName>
        <fullName evidence="1">Transposase IS30-like HTH domain-containing protein</fullName>
    </recommendedName>
</protein>
<dbReference type="RefSeq" id="WP_233432438.1">
    <property type="nucleotide sequence ID" value="NZ_BKAQ01000003.1"/>
</dbReference>
<dbReference type="Pfam" id="PF13936">
    <property type="entry name" value="HTH_38"/>
    <property type="match status" value="1"/>
</dbReference>
<name>A0ABQ0XIL9_9STAP</name>
<sequence>MSYIHLTITERASIEILRKEIYSLRAIANRLNRSVSNVSREIKQINQNIIMLLKKLKPIMKFVKRIVDVLLN</sequence>